<dbReference type="EMBL" id="ATBP01000074">
    <property type="protein sequence ID" value="ETR73295.1"/>
    <property type="molecule type" value="Genomic_DNA"/>
</dbReference>
<dbReference type="Proteomes" id="UP000189670">
    <property type="component" value="Unassembled WGS sequence"/>
</dbReference>
<evidence type="ECO:0000313" key="2">
    <source>
        <dbReference type="Proteomes" id="UP000189670"/>
    </source>
</evidence>
<protein>
    <submittedName>
        <fullName evidence="1">Uncharacterized protein</fullName>
    </submittedName>
</protein>
<gene>
    <name evidence="1" type="ORF">OMM_07040</name>
</gene>
<name>A0A1V1PF43_9BACT</name>
<evidence type="ECO:0000313" key="1">
    <source>
        <dbReference type="EMBL" id="ETR73295.1"/>
    </source>
</evidence>
<accession>A0A1V1PF43</accession>
<reference evidence="2" key="1">
    <citation type="submission" date="2012-11" db="EMBL/GenBank/DDBJ databases">
        <authorList>
            <person name="Lucero-Rivera Y.E."/>
            <person name="Tovar-Ramirez D."/>
        </authorList>
    </citation>
    <scope>NUCLEOTIDE SEQUENCE [LARGE SCALE GENOMIC DNA]</scope>
    <source>
        <strain evidence="2">Araruama</strain>
    </source>
</reference>
<proteinExistence type="predicted"/>
<dbReference type="AlphaFoldDB" id="A0A1V1PF43"/>
<sequence length="82" mass="9596">MFLLFTQTSLSALVPEPDVTIYGTVYNHYKGADTILHNGNMTWTIKARDNNQETYRKMGSVRPQLHLRKLFSEHSLRIYRPL</sequence>
<comment type="caution">
    <text evidence="1">The sequence shown here is derived from an EMBL/GenBank/DDBJ whole genome shotgun (WGS) entry which is preliminary data.</text>
</comment>
<organism evidence="1 2">
    <name type="scientific">Candidatus Magnetoglobus multicellularis str. Araruama</name>
    <dbReference type="NCBI Taxonomy" id="890399"/>
    <lineage>
        <taxon>Bacteria</taxon>
        <taxon>Pseudomonadati</taxon>
        <taxon>Thermodesulfobacteriota</taxon>
        <taxon>Desulfobacteria</taxon>
        <taxon>Desulfobacterales</taxon>
        <taxon>Desulfobacteraceae</taxon>
        <taxon>Candidatus Magnetoglobus</taxon>
    </lineage>
</organism>